<dbReference type="Proteomes" id="UP001172911">
    <property type="component" value="Unassembled WGS sequence"/>
</dbReference>
<evidence type="ECO:0000313" key="4">
    <source>
        <dbReference type="Proteomes" id="UP001172911"/>
    </source>
</evidence>
<dbReference type="RefSeq" id="WP_304542379.1">
    <property type="nucleotide sequence ID" value="NZ_JARPTC010000011.1"/>
</dbReference>
<proteinExistence type="predicted"/>
<dbReference type="InterPro" id="IPR012854">
    <property type="entry name" value="Cu_amine_oxidase-like_N"/>
</dbReference>
<evidence type="ECO:0000256" key="1">
    <source>
        <dbReference type="SAM" id="SignalP"/>
    </source>
</evidence>
<reference evidence="3" key="2">
    <citation type="submission" date="2023-03" db="EMBL/GenBank/DDBJ databases">
        <authorList>
            <person name="Zhang Z."/>
        </authorList>
    </citation>
    <scope>NUCLEOTIDE SEQUENCE</scope>
    <source>
        <strain evidence="3">DSA</strain>
    </source>
</reference>
<protein>
    <submittedName>
        <fullName evidence="3">Copper amine oxidase N-terminal domain-containing protein</fullName>
    </submittedName>
</protein>
<dbReference type="AlphaFoldDB" id="A0AAW7ZCH5"/>
<keyword evidence="4" id="KW-1185">Reference proteome</keyword>
<feature type="chain" id="PRO_5043555249" evidence="1">
    <location>
        <begin position="26"/>
        <end position="333"/>
    </location>
</feature>
<evidence type="ECO:0000313" key="3">
    <source>
        <dbReference type="EMBL" id="MDO7787235.1"/>
    </source>
</evidence>
<feature type="signal peptide" evidence="1">
    <location>
        <begin position="1"/>
        <end position="25"/>
    </location>
</feature>
<gene>
    <name evidence="3" type="ORF">P6N53_08385</name>
</gene>
<name>A0AAW7ZCH5_9FIRM</name>
<evidence type="ECO:0000259" key="2">
    <source>
        <dbReference type="Pfam" id="PF07833"/>
    </source>
</evidence>
<reference evidence="3" key="1">
    <citation type="journal article" date="2023" name="J. Hazard. Mater.">
        <title>Anaerobic biodegradation of pyrene and benzo[a]pyrene by a new sulfate-reducing Desulforamulus aquiferis strain DSA.</title>
        <authorList>
            <person name="Zhang Z."/>
            <person name="Sun J."/>
            <person name="Gong X."/>
            <person name="Wang C."/>
            <person name="Wang H."/>
        </authorList>
    </citation>
    <scope>NUCLEOTIDE SEQUENCE</scope>
    <source>
        <strain evidence="3">DSA</strain>
    </source>
</reference>
<accession>A0AAW7ZCH5</accession>
<keyword evidence="1" id="KW-0732">Signal</keyword>
<organism evidence="3 4">
    <name type="scientific">Desulforamulus aquiferis</name>
    <dbReference type="NCBI Taxonomy" id="1397668"/>
    <lineage>
        <taxon>Bacteria</taxon>
        <taxon>Bacillati</taxon>
        <taxon>Bacillota</taxon>
        <taxon>Clostridia</taxon>
        <taxon>Eubacteriales</taxon>
        <taxon>Peptococcaceae</taxon>
        <taxon>Desulforamulus</taxon>
    </lineage>
</organism>
<dbReference type="EMBL" id="JARPTC010000011">
    <property type="protein sequence ID" value="MDO7787235.1"/>
    <property type="molecule type" value="Genomic_DNA"/>
</dbReference>
<comment type="caution">
    <text evidence="3">The sequence shown here is derived from an EMBL/GenBank/DDBJ whole genome shotgun (WGS) entry which is preliminary data.</text>
</comment>
<dbReference type="InterPro" id="IPR036582">
    <property type="entry name" value="Mao_N_sf"/>
</dbReference>
<dbReference type="SUPFAM" id="SSF55383">
    <property type="entry name" value="Copper amine oxidase, domain N"/>
    <property type="match status" value="1"/>
</dbReference>
<sequence>MRNNKTILILCLILFLILNPISLAAATIYIEAPLTDCYVCGSFFRTDKSSNWGYYNGQKTLVCPFCSFKQAERFHWIEKAEEKLRKERLEKAPPLNTLQKVQVVYNNKPLVLDPPGVLIHGRCYIPVKSFTEAMGGNFGNPSLGFVGMVIGNTSIQYATWNNQAIFTYKTQRDNGYYTEYVGHQECRTYDCEAVNIEGNDYIPIRFVSDALGATIKWDPSTSTINIDTLSPQRVKDPKIEKMAIEAVADMLGISIISQEEKEGLRDFIGDFYMDEIEKKEKEFTVVDIAIPDNVLHPPGCLVVRHEKGLTQSDRYYKYYVVKGEKVIDEWVVR</sequence>
<feature type="domain" description="Copper amine oxidase-like N-terminal" evidence="2">
    <location>
        <begin position="105"/>
        <end position="226"/>
    </location>
</feature>
<dbReference type="Pfam" id="PF07833">
    <property type="entry name" value="Cu_amine_oxidN1"/>
    <property type="match status" value="1"/>
</dbReference>